<reference evidence="3" key="1">
    <citation type="journal article" date="2021" name="Proc. Natl. Acad. Sci. U.S.A.">
        <title>A Catalog of Tens of Thousands of Viruses from Human Metagenomes Reveals Hidden Associations with Chronic Diseases.</title>
        <authorList>
            <person name="Tisza M.J."/>
            <person name="Buck C.B."/>
        </authorList>
    </citation>
    <scope>NUCLEOTIDE SEQUENCE</scope>
    <source>
        <strain evidence="3">Ctsip2</strain>
    </source>
</reference>
<name>A0A8S5N580_9CAUD</name>
<dbReference type="EMBL" id="BK015070">
    <property type="protein sequence ID" value="DAD89861.1"/>
    <property type="molecule type" value="Genomic_DNA"/>
</dbReference>
<accession>A0A8S5N580</accession>
<keyword evidence="1" id="KW-0175">Coiled coil</keyword>
<keyword evidence="2" id="KW-0472">Membrane</keyword>
<evidence type="ECO:0000256" key="1">
    <source>
        <dbReference type="SAM" id="Coils"/>
    </source>
</evidence>
<organism evidence="3">
    <name type="scientific">Myoviridae sp. ctsip2</name>
    <dbReference type="NCBI Taxonomy" id="2826705"/>
    <lineage>
        <taxon>Viruses</taxon>
        <taxon>Duplodnaviria</taxon>
        <taxon>Heunggongvirae</taxon>
        <taxon>Uroviricota</taxon>
        <taxon>Caudoviricetes</taxon>
    </lineage>
</organism>
<evidence type="ECO:0000256" key="2">
    <source>
        <dbReference type="SAM" id="Phobius"/>
    </source>
</evidence>
<feature type="coiled-coil region" evidence="1">
    <location>
        <begin position="99"/>
        <end position="133"/>
    </location>
</feature>
<sequence>MEKKLKIAEFAALIGVTAKTVYKMVDREEIKTVNEKVNNRLITLVVTNDAEIENFKNIYGKSPVNNGNYEDILTDSEESLNDNIHSQNNKNDISASEVLDRIIQINKEYNNELKRVNEELVNTKAQMLFLEDKASREGLYLQEIKELKTENEQLKTGNRKTLYALLTVIVILLLALVSYFTFNIASAQKKADTTQEIVNPE</sequence>
<proteinExistence type="predicted"/>
<protein>
    <submittedName>
        <fullName evidence="3">Regulatory protein</fullName>
    </submittedName>
</protein>
<feature type="transmembrane region" description="Helical" evidence="2">
    <location>
        <begin position="162"/>
        <end position="182"/>
    </location>
</feature>
<keyword evidence="2" id="KW-0812">Transmembrane</keyword>
<evidence type="ECO:0000313" key="3">
    <source>
        <dbReference type="EMBL" id="DAD89861.1"/>
    </source>
</evidence>
<keyword evidence="2" id="KW-1133">Transmembrane helix</keyword>